<gene>
    <name evidence="2" type="ORF">SAMN05192553_1218</name>
</gene>
<name>A0A1H7C097_9BACT</name>
<accession>A0A1H7C097</accession>
<dbReference type="EMBL" id="FNZH01000021">
    <property type="protein sequence ID" value="SEJ82694.1"/>
    <property type="molecule type" value="Genomic_DNA"/>
</dbReference>
<evidence type="ECO:0000313" key="2">
    <source>
        <dbReference type="EMBL" id="SEJ82694.1"/>
    </source>
</evidence>
<protein>
    <recommendedName>
        <fullName evidence="4">Outer membrane protein beta-barrel domain-containing protein</fullName>
    </recommendedName>
</protein>
<proteinExistence type="predicted"/>
<evidence type="ECO:0000256" key="1">
    <source>
        <dbReference type="SAM" id="SignalP"/>
    </source>
</evidence>
<reference evidence="3" key="1">
    <citation type="submission" date="2016-10" db="EMBL/GenBank/DDBJ databases">
        <authorList>
            <person name="Varghese N."/>
            <person name="Submissions S."/>
        </authorList>
    </citation>
    <scope>NUCLEOTIDE SEQUENCE [LARGE SCALE GENOMIC DNA]</scope>
    <source>
        <strain evidence="3">IBRC-M 10761</strain>
    </source>
</reference>
<feature type="signal peptide" evidence="1">
    <location>
        <begin position="1"/>
        <end position="20"/>
    </location>
</feature>
<dbReference type="AlphaFoldDB" id="A0A1H7C097"/>
<dbReference type="STRING" id="1416801.SAMN05192553_1218"/>
<keyword evidence="3" id="KW-1185">Reference proteome</keyword>
<dbReference type="Proteomes" id="UP000199403">
    <property type="component" value="Unassembled WGS sequence"/>
</dbReference>
<evidence type="ECO:0000313" key="3">
    <source>
        <dbReference type="Proteomes" id="UP000199403"/>
    </source>
</evidence>
<organism evidence="2 3">
    <name type="scientific">Cyclobacterium xiamenense</name>
    <dbReference type="NCBI Taxonomy" id="1297121"/>
    <lineage>
        <taxon>Bacteria</taxon>
        <taxon>Pseudomonadati</taxon>
        <taxon>Bacteroidota</taxon>
        <taxon>Cytophagia</taxon>
        <taxon>Cytophagales</taxon>
        <taxon>Cyclobacteriaceae</taxon>
        <taxon>Cyclobacterium</taxon>
    </lineage>
</organism>
<keyword evidence="1" id="KW-0732">Signal</keyword>
<sequence length="195" mass="22276">MIRFVLLFFILCLNLHQVSAQSETLDSLESNTNRWKVKRISAAYAGENFIRPGMQLSADFIPAWKKKHELVLSPTLTFFVFRPFYTSVMLGGRATYHIHFPSGFTIRPLGLGLNYKYKFLLAPVYEVNNGNVEKSRNDGYGNIHALATTGLAYNFSDRTSLPLSLFADFGFSAEPYFGVYKFHYELFVGISYHLK</sequence>
<feature type="chain" id="PRO_5011457139" description="Outer membrane protein beta-barrel domain-containing protein" evidence="1">
    <location>
        <begin position="21"/>
        <end position="195"/>
    </location>
</feature>
<evidence type="ECO:0008006" key="4">
    <source>
        <dbReference type="Google" id="ProtNLM"/>
    </source>
</evidence>